<evidence type="ECO:0000313" key="1">
    <source>
        <dbReference type="EMBL" id="PIL43439.1"/>
    </source>
</evidence>
<dbReference type="AlphaFoldDB" id="A0A2G8TBT0"/>
<evidence type="ECO:0000313" key="2">
    <source>
        <dbReference type="Proteomes" id="UP000230390"/>
    </source>
</evidence>
<organism evidence="1 2">
    <name type="scientific">Massilia eurypsychrophila</name>
    <dbReference type="NCBI Taxonomy" id="1485217"/>
    <lineage>
        <taxon>Bacteria</taxon>
        <taxon>Pseudomonadati</taxon>
        <taxon>Pseudomonadota</taxon>
        <taxon>Betaproteobacteria</taxon>
        <taxon>Burkholderiales</taxon>
        <taxon>Oxalobacteraceae</taxon>
        <taxon>Telluria group</taxon>
        <taxon>Massilia</taxon>
    </lineage>
</organism>
<reference evidence="1 2" key="1">
    <citation type="submission" date="2017-10" db="EMBL/GenBank/DDBJ databases">
        <title>Massilia psychrophilum sp. nov., a novel purple-pigmented bacterium isolated from Tianshan glacier, Xinjiang Municipality, China.</title>
        <authorList>
            <person name="Wang H."/>
        </authorList>
    </citation>
    <scope>NUCLEOTIDE SEQUENCE [LARGE SCALE GENOMIC DNA]</scope>
    <source>
        <strain evidence="1 2">JCM 30074</strain>
    </source>
</reference>
<proteinExistence type="predicted"/>
<keyword evidence="2" id="KW-1185">Reference proteome</keyword>
<sequence length="160" mass="17648">MILLLPAAWPHAAPAPRSGEAEVREAKGGLPCFTISQREEQRGGAPDFQAVTVFDPSSRPRAKMWTMAMPPDRTFPVLFTMCIPYAGRVQSLPQTKSVMLENGKVYEVQIDVRPGGGPNQPRRYDARFCLAKQRDGSVQVRHIAAGEQEGRNVYGCVPPK</sequence>
<gene>
    <name evidence="1" type="ORF">CR105_19500</name>
</gene>
<name>A0A2G8TBT0_9BURK</name>
<comment type="caution">
    <text evidence="1">The sequence shown here is derived from an EMBL/GenBank/DDBJ whole genome shotgun (WGS) entry which is preliminary data.</text>
</comment>
<accession>A0A2G8TBT0</accession>
<protein>
    <submittedName>
        <fullName evidence="1">Uncharacterized protein</fullName>
    </submittedName>
</protein>
<dbReference type="Proteomes" id="UP000230390">
    <property type="component" value="Unassembled WGS sequence"/>
</dbReference>
<dbReference type="EMBL" id="PDOC01000014">
    <property type="protein sequence ID" value="PIL43439.1"/>
    <property type="molecule type" value="Genomic_DNA"/>
</dbReference>